<sequence length="275" mass="30950">MNMLIDMYDERWLDHLNVAADGATKYLLIDGVFIPGIHRQFSAALTSAQTATLLFEALPSCTDKTRDVSPFIAPYHASNKRLQSLLERCSGWPMISAIETAESQADLSARLAAWCVVDIGDQRFNLRFPDTRRLPAIFDSLTMKQRSEFAGPATRWSYIDRSGRWADLNVPASLSAIADRPSLDDQQFARLVSESEVDEVISTLRDRSRKMTQKYSEIYAVLAVALRAANRRNIDMALKVEWCESCLRGALLNDISEADECLRTWLEKNGNLPPS</sequence>
<evidence type="ECO:0000313" key="3">
    <source>
        <dbReference type="Proteomes" id="UP000230390"/>
    </source>
</evidence>
<dbReference type="OrthoDB" id="8593711at2"/>
<dbReference type="EMBL" id="PDOC01000003">
    <property type="protein sequence ID" value="PIL45807.1"/>
    <property type="molecule type" value="Genomic_DNA"/>
</dbReference>
<dbReference type="AlphaFoldDB" id="A0A2G8TID1"/>
<gene>
    <name evidence="2" type="ORF">CR105_07025</name>
</gene>
<proteinExistence type="predicted"/>
<evidence type="ECO:0000259" key="1">
    <source>
        <dbReference type="Pfam" id="PF13503"/>
    </source>
</evidence>
<protein>
    <recommendedName>
        <fullName evidence="1">DUF4123 domain-containing protein</fullName>
    </recommendedName>
</protein>
<feature type="domain" description="DUF4123" evidence="1">
    <location>
        <begin position="26"/>
        <end position="147"/>
    </location>
</feature>
<name>A0A2G8TID1_9BURK</name>
<accession>A0A2G8TID1</accession>
<evidence type="ECO:0000313" key="2">
    <source>
        <dbReference type="EMBL" id="PIL45807.1"/>
    </source>
</evidence>
<reference evidence="2 3" key="1">
    <citation type="submission" date="2017-10" db="EMBL/GenBank/DDBJ databases">
        <title>Massilia psychrophilum sp. nov., a novel purple-pigmented bacterium isolated from Tianshan glacier, Xinjiang Municipality, China.</title>
        <authorList>
            <person name="Wang H."/>
        </authorList>
    </citation>
    <scope>NUCLEOTIDE SEQUENCE [LARGE SCALE GENOMIC DNA]</scope>
    <source>
        <strain evidence="2 3">JCM 30074</strain>
    </source>
</reference>
<organism evidence="2 3">
    <name type="scientific">Massilia eurypsychrophila</name>
    <dbReference type="NCBI Taxonomy" id="1485217"/>
    <lineage>
        <taxon>Bacteria</taxon>
        <taxon>Pseudomonadati</taxon>
        <taxon>Pseudomonadota</taxon>
        <taxon>Betaproteobacteria</taxon>
        <taxon>Burkholderiales</taxon>
        <taxon>Oxalobacteraceae</taxon>
        <taxon>Telluria group</taxon>
        <taxon>Massilia</taxon>
    </lineage>
</organism>
<dbReference type="InterPro" id="IPR025391">
    <property type="entry name" value="DUF4123"/>
</dbReference>
<dbReference type="Pfam" id="PF13503">
    <property type="entry name" value="DUF4123"/>
    <property type="match status" value="1"/>
</dbReference>
<dbReference type="Proteomes" id="UP000230390">
    <property type="component" value="Unassembled WGS sequence"/>
</dbReference>
<comment type="caution">
    <text evidence="2">The sequence shown here is derived from an EMBL/GenBank/DDBJ whole genome shotgun (WGS) entry which is preliminary data.</text>
</comment>
<keyword evidence="3" id="KW-1185">Reference proteome</keyword>